<dbReference type="InterPro" id="IPR003018">
    <property type="entry name" value="GAF"/>
</dbReference>
<dbReference type="SMART" id="SM00267">
    <property type="entry name" value="GGDEF"/>
    <property type="match status" value="1"/>
</dbReference>
<dbReference type="InterPro" id="IPR029016">
    <property type="entry name" value="GAF-like_dom_sf"/>
</dbReference>
<reference evidence="5 6" key="1">
    <citation type="submission" date="2012-02" db="EMBL/GenBank/DDBJ databases">
        <title>Complete sequence of chromosome of Singulisphaera acidiphila DSM 18658.</title>
        <authorList>
            <consortium name="US DOE Joint Genome Institute (JGI-PGF)"/>
            <person name="Lucas S."/>
            <person name="Copeland A."/>
            <person name="Lapidus A."/>
            <person name="Glavina del Rio T."/>
            <person name="Dalin E."/>
            <person name="Tice H."/>
            <person name="Bruce D."/>
            <person name="Goodwin L."/>
            <person name="Pitluck S."/>
            <person name="Peters L."/>
            <person name="Ovchinnikova G."/>
            <person name="Chertkov O."/>
            <person name="Kyrpides N."/>
            <person name="Mavromatis K."/>
            <person name="Ivanova N."/>
            <person name="Brettin T."/>
            <person name="Detter J.C."/>
            <person name="Han C."/>
            <person name="Larimer F."/>
            <person name="Land M."/>
            <person name="Hauser L."/>
            <person name="Markowitz V."/>
            <person name="Cheng J.-F."/>
            <person name="Hugenholtz P."/>
            <person name="Woyke T."/>
            <person name="Wu D."/>
            <person name="Tindall B."/>
            <person name="Pomrenke H."/>
            <person name="Brambilla E."/>
            <person name="Klenk H.-P."/>
            <person name="Eisen J.A."/>
        </authorList>
    </citation>
    <scope>NUCLEOTIDE SEQUENCE [LARGE SCALE GENOMIC DNA]</scope>
    <source>
        <strain evidence="6">ATCC BAA-1392 / DSM 18658 / VKM B-2454 / MOB10</strain>
    </source>
</reference>
<dbReference type="SMART" id="SM00065">
    <property type="entry name" value="GAF"/>
    <property type="match status" value="1"/>
</dbReference>
<dbReference type="NCBIfam" id="TIGR00254">
    <property type="entry name" value="GGDEF"/>
    <property type="match status" value="1"/>
</dbReference>
<keyword evidence="6" id="KW-1185">Reference proteome</keyword>
<dbReference type="GO" id="GO:0043709">
    <property type="term" value="P:cell adhesion involved in single-species biofilm formation"/>
    <property type="evidence" value="ECO:0007669"/>
    <property type="project" value="TreeGrafter"/>
</dbReference>
<name>L0D9F2_SINAD</name>
<feature type="compositionally biased region" description="Polar residues" evidence="3">
    <location>
        <begin position="433"/>
        <end position="442"/>
    </location>
</feature>
<dbReference type="GO" id="GO:0052621">
    <property type="term" value="F:diguanylate cyclase activity"/>
    <property type="evidence" value="ECO:0007669"/>
    <property type="project" value="UniProtKB-EC"/>
</dbReference>
<dbReference type="InterPro" id="IPR000160">
    <property type="entry name" value="GGDEF_dom"/>
</dbReference>
<dbReference type="PROSITE" id="PS50887">
    <property type="entry name" value="GGDEF"/>
    <property type="match status" value="1"/>
</dbReference>
<dbReference type="HOGENOM" id="CLU_000445_11_24_0"/>
<dbReference type="AlphaFoldDB" id="L0D9F2"/>
<dbReference type="InterPro" id="IPR029787">
    <property type="entry name" value="Nucleotide_cyclase"/>
</dbReference>
<evidence type="ECO:0000256" key="1">
    <source>
        <dbReference type="ARBA" id="ARBA00012528"/>
    </source>
</evidence>
<evidence type="ECO:0000313" key="6">
    <source>
        <dbReference type="Proteomes" id="UP000010798"/>
    </source>
</evidence>
<accession>L0D9F2</accession>
<proteinExistence type="predicted"/>
<dbReference type="Pfam" id="PF00990">
    <property type="entry name" value="GGDEF"/>
    <property type="match status" value="1"/>
</dbReference>
<comment type="catalytic activity">
    <reaction evidence="2">
        <text>2 GTP = 3',3'-c-di-GMP + 2 diphosphate</text>
        <dbReference type="Rhea" id="RHEA:24898"/>
        <dbReference type="ChEBI" id="CHEBI:33019"/>
        <dbReference type="ChEBI" id="CHEBI:37565"/>
        <dbReference type="ChEBI" id="CHEBI:58805"/>
        <dbReference type="EC" id="2.7.7.65"/>
    </reaction>
</comment>
<dbReference type="RefSeq" id="WP_015244464.1">
    <property type="nucleotide sequence ID" value="NC_019892.1"/>
</dbReference>
<dbReference type="GO" id="GO:1902201">
    <property type="term" value="P:negative regulation of bacterial-type flagellum-dependent cell motility"/>
    <property type="evidence" value="ECO:0007669"/>
    <property type="project" value="TreeGrafter"/>
</dbReference>
<dbReference type="CDD" id="cd01949">
    <property type="entry name" value="GGDEF"/>
    <property type="match status" value="1"/>
</dbReference>
<dbReference type="STRING" id="886293.Sinac_0881"/>
<dbReference type="SUPFAM" id="SSF55781">
    <property type="entry name" value="GAF domain-like"/>
    <property type="match status" value="1"/>
</dbReference>
<dbReference type="FunFam" id="3.30.70.270:FF:000001">
    <property type="entry name" value="Diguanylate cyclase domain protein"/>
    <property type="match status" value="1"/>
</dbReference>
<evidence type="ECO:0000256" key="2">
    <source>
        <dbReference type="ARBA" id="ARBA00034247"/>
    </source>
</evidence>
<feature type="region of interest" description="Disordered" evidence="3">
    <location>
        <begin position="1"/>
        <end position="52"/>
    </location>
</feature>
<sequence length="451" mass="49238">MSRNGEKRLRASISHGNPYAGLQDETDFRDPAIGQGRSRKDRRVQQAVTTAGRARESGLELGDEVAYLSRILTVQTEIGRVGRDINKVMALVAERSQTLTTANGAVVELADGEDMVYHAGSGAATGHRGTRIAVASCLSGLCVRTGEVLHSEETRTDPRVNQEACRRIGIRSMIVAPLVYGGRTVGVLKVFSPSPWRFDDRDVCTLQLMAGFASAAMGHAAESKARLILLDERTKAMEALRRSEEQLTGQLGLTRQLNRELKQANRQLAEIARTDGLTGLKNRRHFDEALQEGYSFMSRRGEPVSVVMVDVDEFKRYNDSYGHQAGDEVLRAVATALQASARRHDTVARFGGEEFALLLLGADLTAAATLAERLRLAVEAGPWTDRPVTASFGVATVWPGCTSPLELVKQADQALYLSKRRGRNRVTCHDPSTLETDAQATTRPAPGRTSR</sequence>
<dbReference type="OrthoDB" id="244535at2"/>
<dbReference type="EC" id="2.7.7.65" evidence="1"/>
<dbReference type="SUPFAM" id="SSF55073">
    <property type="entry name" value="Nucleotide cyclase"/>
    <property type="match status" value="1"/>
</dbReference>
<dbReference type="eggNOG" id="COG2203">
    <property type="taxonomic scope" value="Bacteria"/>
</dbReference>
<organism evidence="5 6">
    <name type="scientific">Singulisphaera acidiphila (strain ATCC BAA-1392 / DSM 18658 / VKM B-2454 / MOB10)</name>
    <dbReference type="NCBI Taxonomy" id="886293"/>
    <lineage>
        <taxon>Bacteria</taxon>
        <taxon>Pseudomonadati</taxon>
        <taxon>Planctomycetota</taxon>
        <taxon>Planctomycetia</taxon>
        <taxon>Isosphaerales</taxon>
        <taxon>Isosphaeraceae</taxon>
        <taxon>Singulisphaera</taxon>
    </lineage>
</organism>
<dbReference type="Proteomes" id="UP000010798">
    <property type="component" value="Chromosome"/>
</dbReference>
<dbReference type="PANTHER" id="PTHR45138">
    <property type="entry name" value="REGULATORY COMPONENTS OF SENSORY TRANSDUCTION SYSTEM"/>
    <property type="match status" value="1"/>
</dbReference>
<dbReference type="Gene3D" id="3.30.70.270">
    <property type="match status" value="1"/>
</dbReference>
<dbReference type="Gene3D" id="3.30.450.40">
    <property type="match status" value="1"/>
</dbReference>
<dbReference type="eggNOG" id="COG3706">
    <property type="taxonomic scope" value="Bacteria"/>
</dbReference>
<dbReference type="PANTHER" id="PTHR45138:SF9">
    <property type="entry name" value="DIGUANYLATE CYCLASE DGCM-RELATED"/>
    <property type="match status" value="1"/>
</dbReference>
<feature type="region of interest" description="Disordered" evidence="3">
    <location>
        <begin position="426"/>
        <end position="451"/>
    </location>
</feature>
<evidence type="ECO:0000259" key="4">
    <source>
        <dbReference type="PROSITE" id="PS50887"/>
    </source>
</evidence>
<gene>
    <name evidence="5" type="ordered locus">Sinac_0881</name>
</gene>
<dbReference type="InterPro" id="IPR050469">
    <property type="entry name" value="Diguanylate_Cyclase"/>
</dbReference>
<dbReference type="Pfam" id="PF13185">
    <property type="entry name" value="GAF_2"/>
    <property type="match status" value="1"/>
</dbReference>
<protein>
    <recommendedName>
        <fullName evidence="1">diguanylate cyclase</fullName>
        <ecNumber evidence="1">2.7.7.65</ecNumber>
    </recommendedName>
</protein>
<dbReference type="InterPro" id="IPR043128">
    <property type="entry name" value="Rev_trsase/Diguanyl_cyclase"/>
</dbReference>
<evidence type="ECO:0000313" key="5">
    <source>
        <dbReference type="EMBL" id="AGA25286.1"/>
    </source>
</evidence>
<dbReference type="KEGG" id="saci:Sinac_0881"/>
<feature type="domain" description="GGDEF" evidence="4">
    <location>
        <begin position="302"/>
        <end position="431"/>
    </location>
</feature>
<dbReference type="EMBL" id="CP003364">
    <property type="protein sequence ID" value="AGA25286.1"/>
    <property type="molecule type" value="Genomic_DNA"/>
</dbReference>
<evidence type="ECO:0000256" key="3">
    <source>
        <dbReference type="SAM" id="MobiDB-lite"/>
    </source>
</evidence>
<dbReference type="GO" id="GO:0005886">
    <property type="term" value="C:plasma membrane"/>
    <property type="evidence" value="ECO:0007669"/>
    <property type="project" value="TreeGrafter"/>
</dbReference>